<evidence type="ECO:0000256" key="1">
    <source>
        <dbReference type="ARBA" id="ARBA00022664"/>
    </source>
</evidence>
<evidence type="ECO:0000256" key="6">
    <source>
        <dbReference type="ARBA" id="ARBA00023274"/>
    </source>
</evidence>
<dbReference type="EMBL" id="VOIH02000007">
    <property type="protein sequence ID" value="KAF3441860.1"/>
    <property type="molecule type" value="Genomic_DNA"/>
</dbReference>
<dbReference type="InterPro" id="IPR044599">
    <property type="entry name" value="CAF1P_plant"/>
</dbReference>
<dbReference type="PANTHER" id="PTHR46247">
    <property type="entry name" value="CRS2-ASSOCIATED FACTOR 1, CHLOROPLASTIC"/>
    <property type="match status" value="1"/>
</dbReference>
<dbReference type="Gene3D" id="3.30.110.60">
    <property type="entry name" value="YhbY-like"/>
    <property type="match status" value="1"/>
</dbReference>
<comment type="caution">
    <text evidence="9">The sequence shown here is derived from an EMBL/GenBank/DDBJ whole genome shotgun (WGS) entry which is preliminary data.</text>
</comment>
<evidence type="ECO:0000313" key="10">
    <source>
        <dbReference type="Proteomes" id="UP000796880"/>
    </source>
</evidence>
<proteinExistence type="predicted"/>
<keyword evidence="4" id="KW-0809">Transit peptide</keyword>
<keyword evidence="1" id="KW-0507">mRNA processing</keyword>
<dbReference type="GO" id="GO:0000373">
    <property type="term" value="P:Group II intron splicing"/>
    <property type="evidence" value="ECO:0007669"/>
    <property type="project" value="InterPro"/>
</dbReference>
<accession>A0A8K0E2D5</accession>
<protein>
    <recommendedName>
        <fullName evidence="8">CRM domain-containing protein</fullName>
    </recommendedName>
</protein>
<dbReference type="SUPFAM" id="SSF75471">
    <property type="entry name" value="YhbY-like"/>
    <property type="match status" value="1"/>
</dbReference>
<dbReference type="SMART" id="SM01103">
    <property type="entry name" value="CRS1_YhbY"/>
    <property type="match status" value="1"/>
</dbReference>
<gene>
    <name evidence="9" type="ORF">FNV43_RR15775</name>
</gene>
<dbReference type="GO" id="GO:0003723">
    <property type="term" value="F:RNA binding"/>
    <property type="evidence" value="ECO:0007669"/>
    <property type="project" value="UniProtKB-UniRule"/>
</dbReference>
<evidence type="ECO:0000256" key="3">
    <source>
        <dbReference type="ARBA" id="ARBA00022884"/>
    </source>
</evidence>
<organism evidence="9 10">
    <name type="scientific">Rhamnella rubrinervis</name>
    <dbReference type="NCBI Taxonomy" id="2594499"/>
    <lineage>
        <taxon>Eukaryota</taxon>
        <taxon>Viridiplantae</taxon>
        <taxon>Streptophyta</taxon>
        <taxon>Embryophyta</taxon>
        <taxon>Tracheophyta</taxon>
        <taxon>Spermatophyta</taxon>
        <taxon>Magnoliopsida</taxon>
        <taxon>eudicotyledons</taxon>
        <taxon>Gunneridae</taxon>
        <taxon>Pentapetalae</taxon>
        <taxon>rosids</taxon>
        <taxon>fabids</taxon>
        <taxon>Rosales</taxon>
        <taxon>Rhamnaceae</taxon>
        <taxon>rhamnoid group</taxon>
        <taxon>Rhamneae</taxon>
        <taxon>Rhamnella</taxon>
    </lineage>
</organism>
<evidence type="ECO:0000313" key="9">
    <source>
        <dbReference type="EMBL" id="KAF3441860.1"/>
    </source>
</evidence>
<evidence type="ECO:0000256" key="7">
    <source>
        <dbReference type="PROSITE-ProRule" id="PRU00626"/>
    </source>
</evidence>
<keyword evidence="5" id="KW-0508">mRNA splicing</keyword>
<dbReference type="Pfam" id="PF01985">
    <property type="entry name" value="CRS1_YhbY"/>
    <property type="match status" value="1"/>
</dbReference>
<evidence type="ECO:0000256" key="4">
    <source>
        <dbReference type="ARBA" id="ARBA00022946"/>
    </source>
</evidence>
<keyword evidence="2" id="KW-0677">Repeat</keyword>
<dbReference type="InterPro" id="IPR001890">
    <property type="entry name" value="RNA-binding_CRM"/>
</dbReference>
<keyword evidence="3 7" id="KW-0694">RNA-binding</keyword>
<dbReference type="GO" id="GO:1990904">
    <property type="term" value="C:ribonucleoprotein complex"/>
    <property type="evidence" value="ECO:0007669"/>
    <property type="project" value="UniProtKB-KW"/>
</dbReference>
<dbReference type="AlphaFoldDB" id="A0A8K0E2D5"/>
<name>A0A8K0E2D5_9ROSA</name>
<dbReference type="InterPro" id="IPR035920">
    <property type="entry name" value="YhbY-like_sf"/>
</dbReference>
<dbReference type="PANTHER" id="PTHR46247:SF1">
    <property type="entry name" value="CRS2-ASSOCIATED FACTOR 1, CHLOROPLASTIC"/>
    <property type="match status" value="1"/>
</dbReference>
<feature type="domain" description="CRM" evidence="8">
    <location>
        <begin position="49"/>
        <end position="150"/>
    </location>
</feature>
<dbReference type="PROSITE" id="PS51295">
    <property type="entry name" value="CRM"/>
    <property type="match status" value="1"/>
</dbReference>
<evidence type="ECO:0000256" key="2">
    <source>
        <dbReference type="ARBA" id="ARBA00022737"/>
    </source>
</evidence>
<evidence type="ECO:0000256" key="5">
    <source>
        <dbReference type="ARBA" id="ARBA00023187"/>
    </source>
</evidence>
<keyword evidence="10" id="KW-1185">Reference proteome</keyword>
<dbReference type="Proteomes" id="UP000796880">
    <property type="component" value="Unassembled WGS sequence"/>
</dbReference>
<dbReference type="GO" id="GO:0006397">
    <property type="term" value="P:mRNA processing"/>
    <property type="evidence" value="ECO:0007669"/>
    <property type="project" value="UniProtKB-KW"/>
</dbReference>
<dbReference type="OrthoDB" id="2021019at2759"/>
<sequence length="229" mass="25503">MNAKSSNSRRNICSASMARFWIQTEVSRSDDVVSLLPEMYPRLVKQVPEGLTLEEATEIRRKGRELIPISKLGMFSGTTNGVYIDLVENVREAFEECELVRINCQGMNGSDYHKIGAKLRDLVPCVLISFEREHILMWRGQNWKSSLPKLESDREEGTVSNVDNATSIAPPLKGQVVSASRVPTVSVNNASPEVPDTSKSHMDSEVMGAEESGSSMERVDPCFAVLRFH</sequence>
<reference evidence="9" key="1">
    <citation type="submission" date="2020-03" db="EMBL/GenBank/DDBJ databases">
        <title>A high-quality chromosome-level genome assembly of a woody plant with both climbing and erect habits, Rhamnella rubrinervis.</title>
        <authorList>
            <person name="Lu Z."/>
            <person name="Yang Y."/>
            <person name="Zhu X."/>
            <person name="Sun Y."/>
        </authorList>
    </citation>
    <scope>NUCLEOTIDE SEQUENCE</scope>
    <source>
        <strain evidence="9">BYM</strain>
        <tissue evidence="9">Leaf</tissue>
    </source>
</reference>
<evidence type="ECO:0000259" key="8">
    <source>
        <dbReference type="PROSITE" id="PS51295"/>
    </source>
</evidence>
<keyword evidence="6" id="KW-0687">Ribonucleoprotein</keyword>